<comment type="caution">
    <text evidence="1">The sequence shown here is derived from an EMBL/GenBank/DDBJ whole genome shotgun (WGS) entry which is preliminary data.</text>
</comment>
<sequence>MIRLPETRCGSSSLEFEHFGFGHAGIYNMLAQAFVAVPAGWKEIVPTVGKPPVTRMPSEGGNAAFGSIVLDLTSANRSDLALAVGAISSGQST</sequence>
<protein>
    <submittedName>
        <fullName evidence="1">Uncharacterized protein</fullName>
    </submittedName>
</protein>
<dbReference type="Proteomes" id="UP000449846">
    <property type="component" value="Unassembled WGS sequence"/>
</dbReference>
<accession>A0A844HLV7</accession>
<organism evidence="1 2">
    <name type="scientific">Paracoccus litorisediminis</name>
    <dbReference type="NCBI Taxonomy" id="2006130"/>
    <lineage>
        <taxon>Bacteria</taxon>
        <taxon>Pseudomonadati</taxon>
        <taxon>Pseudomonadota</taxon>
        <taxon>Alphaproteobacteria</taxon>
        <taxon>Rhodobacterales</taxon>
        <taxon>Paracoccaceae</taxon>
        <taxon>Paracoccus</taxon>
    </lineage>
</organism>
<keyword evidence="2" id="KW-1185">Reference proteome</keyword>
<reference evidence="1 2" key="1">
    <citation type="submission" date="2019-11" db="EMBL/GenBank/DDBJ databases">
        <authorList>
            <person name="Dong K."/>
        </authorList>
    </citation>
    <scope>NUCLEOTIDE SEQUENCE [LARGE SCALE GENOMIC DNA]</scope>
    <source>
        <strain evidence="1 2">NBRC 112902</strain>
    </source>
</reference>
<dbReference type="RefSeq" id="WP_155039993.1">
    <property type="nucleotide sequence ID" value="NZ_JBHGCD010000037.1"/>
</dbReference>
<name>A0A844HLV7_9RHOB</name>
<evidence type="ECO:0000313" key="2">
    <source>
        <dbReference type="Proteomes" id="UP000449846"/>
    </source>
</evidence>
<dbReference type="EMBL" id="WMIG01000005">
    <property type="protein sequence ID" value="MTH60059.1"/>
    <property type="molecule type" value="Genomic_DNA"/>
</dbReference>
<dbReference type="AlphaFoldDB" id="A0A844HLV7"/>
<gene>
    <name evidence="1" type="ORF">GL300_12655</name>
</gene>
<evidence type="ECO:0000313" key="1">
    <source>
        <dbReference type="EMBL" id="MTH60059.1"/>
    </source>
</evidence>
<proteinExistence type="predicted"/>